<dbReference type="InterPro" id="IPR013424">
    <property type="entry name" value="Ice-binding_C"/>
</dbReference>
<dbReference type="Proteomes" id="UP000551327">
    <property type="component" value="Unassembled WGS sequence"/>
</dbReference>
<gene>
    <name evidence="3" type="ORF">H7F53_02110</name>
</gene>
<feature type="signal peptide" evidence="1">
    <location>
        <begin position="1"/>
        <end position="21"/>
    </location>
</feature>
<evidence type="ECO:0000313" key="3">
    <source>
        <dbReference type="EMBL" id="MBC2667937.1"/>
    </source>
</evidence>
<protein>
    <submittedName>
        <fullName evidence="3">PEP-CTERM sorting domain-containing protein</fullName>
    </submittedName>
</protein>
<keyword evidence="1" id="KW-0732">Signal</keyword>
<dbReference type="AlphaFoldDB" id="A0A7X1FX47"/>
<sequence>MKTLTKALLAATSLLATQAHAATIVGSATGIAAPATTITFSELALAPDAAVTNQFAGLGLTVSPNLFFSPQTNFPNITGGTLGNFTFNGAFQPGAVTFSFGALRTAAAFAMASNSSNYTFESLLGGSVVESFTANVGSTSANNFYGFTNSAFDSIRITNTASDFFLVDNLQLSAAGTGAVPEPSTWAMMLIGFGCVGAMLRRKPRQTVRLIVA</sequence>
<proteinExistence type="predicted"/>
<dbReference type="EMBL" id="JACLAX010000002">
    <property type="protein sequence ID" value="MBC2667937.1"/>
    <property type="molecule type" value="Genomic_DNA"/>
</dbReference>
<feature type="chain" id="PRO_5031513242" evidence="1">
    <location>
        <begin position="22"/>
        <end position="213"/>
    </location>
</feature>
<dbReference type="RefSeq" id="WP_185677840.1">
    <property type="nucleotide sequence ID" value="NZ_JACLAX010000002.1"/>
</dbReference>
<dbReference type="NCBIfam" id="NF035944">
    <property type="entry name" value="PEPxxWA-CTERM"/>
    <property type="match status" value="1"/>
</dbReference>
<name>A0A7X1FX47_9SPHN</name>
<reference evidence="3 4" key="1">
    <citation type="submission" date="2020-08" db="EMBL/GenBank/DDBJ databases">
        <title>The genome sequence of type strain Novosphingobium piscinae KCTC 42194.</title>
        <authorList>
            <person name="Liu Y."/>
        </authorList>
    </citation>
    <scope>NUCLEOTIDE SEQUENCE [LARGE SCALE GENOMIC DNA]</scope>
    <source>
        <strain evidence="3 4">KCTC 42194</strain>
    </source>
</reference>
<evidence type="ECO:0000313" key="4">
    <source>
        <dbReference type="Proteomes" id="UP000551327"/>
    </source>
</evidence>
<feature type="domain" description="Ice-binding protein C-terminal" evidence="2">
    <location>
        <begin position="179"/>
        <end position="203"/>
    </location>
</feature>
<evidence type="ECO:0000256" key="1">
    <source>
        <dbReference type="SAM" id="SignalP"/>
    </source>
</evidence>
<organism evidence="3 4">
    <name type="scientific">Novosphingobium piscinae</name>
    <dbReference type="NCBI Taxonomy" id="1507448"/>
    <lineage>
        <taxon>Bacteria</taxon>
        <taxon>Pseudomonadati</taxon>
        <taxon>Pseudomonadota</taxon>
        <taxon>Alphaproteobacteria</taxon>
        <taxon>Sphingomonadales</taxon>
        <taxon>Sphingomonadaceae</taxon>
        <taxon>Novosphingobium</taxon>
    </lineage>
</organism>
<evidence type="ECO:0000259" key="2">
    <source>
        <dbReference type="Pfam" id="PF07589"/>
    </source>
</evidence>
<comment type="caution">
    <text evidence="3">The sequence shown here is derived from an EMBL/GenBank/DDBJ whole genome shotgun (WGS) entry which is preliminary data.</text>
</comment>
<accession>A0A7X1FX47</accession>
<dbReference type="NCBIfam" id="TIGR02595">
    <property type="entry name" value="PEP_CTERM"/>
    <property type="match status" value="1"/>
</dbReference>
<keyword evidence="4" id="KW-1185">Reference proteome</keyword>
<dbReference type="Pfam" id="PF07589">
    <property type="entry name" value="PEP-CTERM"/>
    <property type="match status" value="1"/>
</dbReference>